<dbReference type="AlphaFoldDB" id="A0A9P9WSG0"/>
<feature type="compositionally biased region" description="Polar residues" evidence="2">
    <location>
        <begin position="415"/>
        <end position="425"/>
    </location>
</feature>
<feature type="region of interest" description="Disordered" evidence="2">
    <location>
        <begin position="405"/>
        <end position="440"/>
    </location>
</feature>
<dbReference type="Gene3D" id="3.40.50.300">
    <property type="entry name" value="P-loop containing nucleotide triphosphate hydrolases"/>
    <property type="match status" value="2"/>
</dbReference>
<accession>A0A9P9WSG0</accession>
<dbReference type="PANTHER" id="PTHR24070">
    <property type="entry name" value="RAS, DI-RAS, AND RHEB FAMILY MEMBERS OF SMALL GTPASE SUPERFAMILY"/>
    <property type="match status" value="1"/>
</dbReference>
<feature type="compositionally biased region" description="Basic and acidic residues" evidence="2">
    <location>
        <begin position="55"/>
        <end position="65"/>
    </location>
</feature>
<dbReference type="EMBL" id="JAFIMR010000006">
    <property type="protein sequence ID" value="KAI1877613.1"/>
    <property type="molecule type" value="Genomic_DNA"/>
</dbReference>
<name>A0A9P9WSG0_9PEZI</name>
<dbReference type="GO" id="GO:0016020">
    <property type="term" value="C:membrane"/>
    <property type="evidence" value="ECO:0007669"/>
    <property type="project" value="InterPro"/>
</dbReference>
<reference evidence="3" key="1">
    <citation type="submission" date="2021-03" db="EMBL/GenBank/DDBJ databases">
        <title>Revisited historic fungal species revealed as producer of novel bioactive compounds through whole genome sequencing and comparative genomics.</title>
        <authorList>
            <person name="Vignolle G.A."/>
            <person name="Hochenegger N."/>
            <person name="Mach R.L."/>
            <person name="Mach-Aigner A.R."/>
            <person name="Javad Rahimi M."/>
            <person name="Salim K.A."/>
            <person name="Chan C.M."/>
            <person name="Lim L.B.L."/>
            <person name="Cai F."/>
            <person name="Druzhinina I.S."/>
            <person name="U'Ren J.M."/>
            <person name="Derntl C."/>
        </authorList>
    </citation>
    <scope>NUCLEOTIDE SEQUENCE</scope>
    <source>
        <strain evidence="3">TUCIM 5799</strain>
    </source>
</reference>
<dbReference type="GO" id="GO:0005525">
    <property type="term" value="F:GTP binding"/>
    <property type="evidence" value="ECO:0007669"/>
    <property type="project" value="InterPro"/>
</dbReference>
<evidence type="ECO:0000313" key="3">
    <source>
        <dbReference type="EMBL" id="KAI1877613.1"/>
    </source>
</evidence>
<feature type="region of interest" description="Disordered" evidence="2">
    <location>
        <begin position="49"/>
        <end position="69"/>
    </location>
</feature>
<comment type="caution">
    <text evidence="3">The sequence shown here is derived from an EMBL/GenBank/DDBJ whole genome shotgun (WGS) entry which is preliminary data.</text>
</comment>
<dbReference type="InterPro" id="IPR027417">
    <property type="entry name" value="P-loop_NTPase"/>
</dbReference>
<dbReference type="SUPFAM" id="SSF52540">
    <property type="entry name" value="P-loop containing nucleoside triphosphate hydrolases"/>
    <property type="match status" value="1"/>
</dbReference>
<dbReference type="GO" id="GO:0007165">
    <property type="term" value="P:signal transduction"/>
    <property type="evidence" value="ECO:0007669"/>
    <property type="project" value="InterPro"/>
</dbReference>
<dbReference type="InterPro" id="IPR020849">
    <property type="entry name" value="Small_GTPase_Ras-type"/>
</dbReference>
<gene>
    <name evidence="3" type="ORF">JX265_003621</name>
</gene>
<evidence type="ECO:0000256" key="1">
    <source>
        <dbReference type="ARBA" id="ARBA00022741"/>
    </source>
</evidence>
<evidence type="ECO:0000313" key="4">
    <source>
        <dbReference type="Proteomes" id="UP000829685"/>
    </source>
</evidence>
<protein>
    <submittedName>
        <fullName evidence="3">Uncharacterized protein</fullName>
    </submittedName>
</protein>
<dbReference type="Proteomes" id="UP000829685">
    <property type="component" value="Unassembled WGS sequence"/>
</dbReference>
<sequence length="485" mass="53327">MGKRRNDSTIRILMLGAPGVGKSALESRFTTNEFPAAYDTSLTRHSRRCVTLSPKDQEPDSETRPLDTSYGLTIPLLSDRDDRLTTQSSIFSNPASIQDPDSAEHITAQTLESFSGEPITCSDCERENSTFLVEIINSPDLQHPKKRAKTLLNGSYDAVLLVYDIGSRGSFETVADLHNEIPLSARSGHGSLGRRKGWLRFLGRGAGEIVVGLVGNKSDTDTDFEAIDFDVGGILLEKEEALLEDVASEREVVHPLFRESRVFDQNLPLSPISMGSFGAIQRDSILAAARRSIVSADAAMDARLSVFSTQRSVHTVRAANEKRLPHFARRSSRSSKVESWLEIGTPVIESTAREQIVEGDGPANVNAYDSSSSTTAVRRQISKLEGELVTRTLLLQVPFVETSAKTGENVEETSEVSPPSQTSPKCLTESGKGRQGPEREYYEQSYKALWPHEIIQAHTTQRIHVPYGDDQFPGGARRNVLTRGI</sequence>
<organism evidence="3 4">
    <name type="scientific">Neoarthrinium moseri</name>
    <dbReference type="NCBI Taxonomy" id="1658444"/>
    <lineage>
        <taxon>Eukaryota</taxon>
        <taxon>Fungi</taxon>
        <taxon>Dikarya</taxon>
        <taxon>Ascomycota</taxon>
        <taxon>Pezizomycotina</taxon>
        <taxon>Sordariomycetes</taxon>
        <taxon>Xylariomycetidae</taxon>
        <taxon>Amphisphaeriales</taxon>
        <taxon>Apiosporaceae</taxon>
        <taxon>Neoarthrinium</taxon>
    </lineage>
</organism>
<keyword evidence="1" id="KW-0547">Nucleotide-binding</keyword>
<proteinExistence type="predicted"/>
<feature type="compositionally biased region" description="Basic and acidic residues" evidence="2">
    <location>
        <begin position="431"/>
        <end position="440"/>
    </location>
</feature>
<keyword evidence="4" id="KW-1185">Reference proteome</keyword>
<evidence type="ECO:0000256" key="2">
    <source>
        <dbReference type="SAM" id="MobiDB-lite"/>
    </source>
</evidence>